<name>A0ACB9PJG6_BAUVA</name>
<comment type="caution">
    <text evidence="1">The sequence shown here is derived from an EMBL/GenBank/DDBJ whole genome shotgun (WGS) entry which is preliminary data.</text>
</comment>
<dbReference type="EMBL" id="CM039429">
    <property type="protein sequence ID" value="KAI4348660.1"/>
    <property type="molecule type" value="Genomic_DNA"/>
</dbReference>
<sequence>MSGYGYHNQPSGYRYGAPPPGQPYSANPYAPAAAPYDAPYSKSSGHKPSSDPHSQSHGSGYPQSSAPPYSSPFALLVPSAFPSGTDPNVVACFQMADQDGSGFIDDMELQRALSSCNQSFSLRTVHLLMYNFTNTNTRKIGPKEFTSLFYSLQNWRSIFEKFDKDMSGKIDSSELRDALLSMGFAVPPVVLDLLVYKFDKTGGISKAIEYDNFIECCLTVKGLTEKFMEKDTTYSGSATFTYESFMLTVLPFLIA</sequence>
<accession>A0ACB9PJG6</accession>
<proteinExistence type="predicted"/>
<organism evidence="1 2">
    <name type="scientific">Bauhinia variegata</name>
    <name type="common">Purple orchid tree</name>
    <name type="synonym">Phanera variegata</name>
    <dbReference type="NCBI Taxonomy" id="167791"/>
    <lineage>
        <taxon>Eukaryota</taxon>
        <taxon>Viridiplantae</taxon>
        <taxon>Streptophyta</taxon>
        <taxon>Embryophyta</taxon>
        <taxon>Tracheophyta</taxon>
        <taxon>Spermatophyta</taxon>
        <taxon>Magnoliopsida</taxon>
        <taxon>eudicotyledons</taxon>
        <taxon>Gunneridae</taxon>
        <taxon>Pentapetalae</taxon>
        <taxon>rosids</taxon>
        <taxon>fabids</taxon>
        <taxon>Fabales</taxon>
        <taxon>Fabaceae</taxon>
        <taxon>Cercidoideae</taxon>
        <taxon>Cercideae</taxon>
        <taxon>Bauhiniinae</taxon>
        <taxon>Bauhinia</taxon>
    </lineage>
</organism>
<protein>
    <submittedName>
        <fullName evidence="1">Uncharacterized protein</fullName>
    </submittedName>
</protein>
<keyword evidence="2" id="KW-1185">Reference proteome</keyword>
<reference evidence="1 2" key="1">
    <citation type="journal article" date="2022" name="DNA Res.">
        <title>Chromosomal-level genome assembly of the orchid tree Bauhinia variegata (Leguminosae; Cercidoideae) supports the allotetraploid origin hypothesis of Bauhinia.</title>
        <authorList>
            <person name="Zhong Y."/>
            <person name="Chen Y."/>
            <person name="Zheng D."/>
            <person name="Pang J."/>
            <person name="Liu Y."/>
            <person name="Luo S."/>
            <person name="Meng S."/>
            <person name="Qian L."/>
            <person name="Wei D."/>
            <person name="Dai S."/>
            <person name="Zhou R."/>
        </authorList>
    </citation>
    <scope>NUCLEOTIDE SEQUENCE [LARGE SCALE GENOMIC DNA]</scope>
    <source>
        <strain evidence="1">BV-YZ2020</strain>
    </source>
</reference>
<evidence type="ECO:0000313" key="1">
    <source>
        <dbReference type="EMBL" id="KAI4348660.1"/>
    </source>
</evidence>
<dbReference type="Proteomes" id="UP000828941">
    <property type="component" value="Chromosome 4"/>
</dbReference>
<evidence type="ECO:0000313" key="2">
    <source>
        <dbReference type="Proteomes" id="UP000828941"/>
    </source>
</evidence>
<gene>
    <name evidence="1" type="ORF">L6164_009359</name>
</gene>